<reference evidence="2 3" key="1">
    <citation type="submission" date="2024-08" db="EMBL/GenBank/DDBJ databases">
        <title>Gnathostoma spinigerum genome.</title>
        <authorList>
            <person name="Gonzalez-Bertolin B."/>
            <person name="Monzon S."/>
            <person name="Zaballos A."/>
            <person name="Jimenez P."/>
            <person name="Dekumyoy P."/>
            <person name="Varona S."/>
            <person name="Cuesta I."/>
            <person name="Sumanam S."/>
            <person name="Adisakwattana P."/>
            <person name="Gasser R.B."/>
            <person name="Hernandez-Gonzalez A."/>
            <person name="Young N.D."/>
            <person name="Perteguer M.J."/>
        </authorList>
    </citation>
    <scope>NUCLEOTIDE SEQUENCE [LARGE SCALE GENOMIC DNA]</scope>
    <source>
        <strain evidence="2">AL3</strain>
        <tissue evidence="2">Liver</tissue>
    </source>
</reference>
<organism evidence="2 3">
    <name type="scientific">Gnathostoma spinigerum</name>
    <dbReference type="NCBI Taxonomy" id="75299"/>
    <lineage>
        <taxon>Eukaryota</taxon>
        <taxon>Metazoa</taxon>
        <taxon>Ecdysozoa</taxon>
        <taxon>Nematoda</taxon>
        <taxon>Chromadorea</taxon>
        <taxon>Rhabditida</taxon>
        <taxon>Spirurina</taxon>
        <taxon>Gnathostomatomorpha</taxon>
        <taxon>Gnathostomatoidea</taxon>
        <taxon>Gnathostomatidae</taxon>
        <taxon>Gnathostoma</taxon>
    </lineage>
</organism>
<feature type="compositionally biased region" description="Low complexity" evidence="1">
    <location>
        <begin position="56"/>
        <end position="68"/>
    </location>
</feature>
<proteinExistence type="predicted"/>
<evidence type="ECO:0000313" key="2">
    <source>
        <dbReference type="EMBL" id="MFH4978472.1"/>
    </source>
</evidence>
<sequence length="79" mass="8750">MGHKYGLVPTISMSEKREKEGLKVIEKFCRKKYATSVIDPVLLEDDNLDRISLQSSKSSSFLVPSSTLQNSSASSPVIF</sequence>
<evidence type="ECO:0000256" key="1">
    <source>
        <dbReference type="SAM" id="MobiDB-lite"/>
    </source>
</evidence>
<accession>A0ABD6EPI9</accession>
<evidence type="ECO:0000313" key="3">
    <source>
        <dbReference type="Proteomes" id="UP001608902"/>
    </source>
</evidence>
<gene>
    <name evidence="2" type="ORF">AB6A40_005181</name>
</gene>
<feature type="region of interest" description="Disordered" evidence="1">
    <location>
        <begin position="56"/>
        <end position="79"/>
    </location>
</feature>
<feature type="compositionally biased region" description="Polar residues" evidence="1">
    <location>
        <begin position="69"/>
        <end position="79"/>
    </location>
</feature>
<comment type="caution">
    <text evidence="2">The sequence shown here is derived from an EMBL/GenBank/DDBJ whole genome shotgun (WGS) entry which is preliminary data.</text>
</comment>
<protein>
    <submittedName>
        <fullName evidence="2">Uncharacterized protein</fullName>
    </submittedName>
</protein>
<dbReference type="EMBL" id="JBGFUD010003237">
    <property type="protein sequence ID" value="MFH4978472.1"/>
    <property type="molecule type" value="Genomic_DNA"/>
</dbReference>
<keyword evidence="3" id="KW-1185">Reference proteome</keyword>
<dbReference type="Proteomes" id="UP001608902">
    <property type="component" value="Unassembled WGS sequence"/>
</dbReference>
<name>A0ABD6EPI9_9BILA</name>
<dbReference type="AlphaFoldDB" id="A0ABD6EPI9"/>